<reference evidence="2 3" key="1">
    <citation type="submission" date="2011-02" db="EMBL/GenBank/DDBJ databases">
        <authorList>
            <person name="Weinstock G."/>
            <person name="Sodergren E."/>
            <person name="Clifton S."/>
            <person name="Fulton L."/>
            <person name="Fulton B."/>
            <person name="Courtney L."/>
            <person name="Fronick C."/>
            <person name="Harrison M."/>
            <person name="Strong C."/>
            <person name="Farmer C."/>
            <person name="Delahaunty K."/>
            <person name="Markovic C."/>
            <person name="Hall O."/>
            <person name="Minx P."/>
            <person name="Tomlinson C."/>
            <person name="Mitreva M."/>
            <person name="Hou S."/>
            <person name="Chen J."/>
            <person name="Wollam A."/>
            <person name="Pepin K.H."/>
            <person name="Johnson M."/>
            <person name="Bhonagiri V."/>
            <person name="Zhang X."/>
            <person name="Suruliraj S."/>
            <person name="Warren W."/>
            <person name="Chinwalla A."/>
            <person name="Mardis E.R."/>
            <person name="Wilson R.K."/>
        </authorList>
    </citation>
    <scope>NUCLEOTIDE SEQUENCE [LARGE SCALE GENOMIC DNA]</scope>
    <source>
        <strain evidence="2 3">YIT 11841</strain>
    </source>
</reference>
<evidence type="ECO:0000313" key="3">
    <source>
        <dbReference type="Proteomes" id="UP000005546"/>
    </source>
</evidence>
<protein>
    <recommendedName>
        <fullName evidence="4">DUF3108 domain-containing protein</fullName>
    </recommendedName>
</protein>
<dbReference type="EMBL" id="AFBR01000036">
    <property type="protein sequence ID" value="EGG54725.1"/>
    <property type="molecule type" value="Genomic_DNA"/>
</dbReference>
<comment type="caution">
    <text evidence="2">The sequence shown here is derived from an EMBL/GenBank/DDBJ whole genome shotgun (WGS) entry which is preliminary data.</text>
</comment>
<keyword evidence="3" id="KW-1185">Reference proteome</keyword>
<gene>
    <name evidence="2" type="ORF">HMPREF9442_01518</name>
</gene>
<evidence type="ECO:0000313" key="2">
    <source>
        <dbReference type="EMBL" id="EGG54725.1"/>
    </source>
</evidence>
<feature type="signal peptide" evidence="1">
    <location>
        <begin position="1"/>
        <end position="23"/>
    </location>
</feature>
<evidence type="ECO:0000256" key="1">
    <source>
        <dbReference type="SAM" id="SignalP"/>
    </source>
</evidence>
<dbReference type="HOGENOM" id="CLU_073797_1_1_10"/>
<dbReference type="AlphaFoldDB" id="F3QTK0"/>
<proteinExistence type="predicted"/>
<dbReference type="InterPro" id="IPR021457">
    <property type="entry name" value="DUF3108"/>
</dbReference>
<dbReference type="OrthoDB" id="9808473at2"/>
<dbReference type="STRING" id="762982.HMPREF9442_01518"/>
<organism evidence="2 3">
    <name type="scientific">Paraprevotella xylaniphila YIT 11841</name>
    <dbReference type="NCBI Taxonomy" id="762982"/>
    <lineage>
        <taxon>Bacteria</taxon>
        <taxon>Pseudomonadati</taxon>
        <taxon>Bacteroidota</taxon>
        <taxon>Bacteroidia</taxon>
        <taxon>Bacteroidales</taxon>
        <taxon>Prevotellaceae</taxon>
        <taxon>Paraprevotella</taxon>
    </lineage>
</organism>
<accession>F3QTK0</accession>
<evidence type="ECO:0008006" key="4">
    <source>
        <dbReference type="Google" id="ProtNLM"/>
    </source>
</evidence>
<dbReference type="Pfam" id="PF11306">
    <property type="entry name" value="DUF3108"/>
    <property type="match status" value="1"/>
</dbReference>
<dbReference type="Proteomes" id="UP000005546">
    <property type="component" value="Unassembled WGS sequence"/>
</dbReference>
<feature type="chain" id="PRO_5003300623" description="DUF3108 domain-containing protein" evidence="1">
    <location>
        <begin position="24"/>
        <end position="272"/>
    </location>
</feature>
<keyword evidence="1" id="KW-0732">Signal</keyword>
<name>F3QTK0_9BACT</name>
<sequence length="272" mass="31868">MKKIIMLICLLHVWTASFTPSQAQCPGENVAFTDGEDLSYKLYFNWKFIWVTVGSANMNIKHTTHQGQDMHRCHLITRGNKMADRLFVLRDTLVSIVDDQLVPYYYRKGALEGDRYTVDEAWYSYPDGQSHVKLRFKSHKDEITRKEEEYKECVHDMLSMMLYARSFDASDYKVGQKIKFPMVDNGKIEGQTLIYRGKKTFKMEESKTKYRCLVFSFVEYEDGKEEEVVTFYITDDKNHLPVRLDMYLRFGSAKAFLTEAKGVRNPQTSIIK</sequence>
<dbReference type="RefSeq" id="WP_008626660.1">
    <property type="nucleotide sequence ID" value="NZ_GL883837.1"/>
</dbReference>
<dbReference type="eggNOG" id="ENOG502ZAWY">
    <property type="taxonomic scope" value="Bacteria"/>
</dbReference>